<sequence>MESRGGKPGVADRRWLTEIEQKGRGKELVDRLILDRWKEQPPLLSSKKVEDGRLLVMEGGGLVVWWERRKGK</sequence>
<dbReference type="AlphaFoldDB" id="A0AAV2DLB8"/>
<dbReference type="EMBL" id="OZ034816">
    <property type="protein sequence ID" value="CAL1374624.1"/>
    <property type="molecule type" value="Genomic_DNA"/>
</dbReference>
<protein>
    <submittedName>
        <fullName evidence="1">Uncharacterized protein</fullName>
    </submittedName>
</protein>
<name>A0AAV2DLB8_9ROSI</name>
<organism evidence="1 2">
    <name type="scientific">Linum trigynum</name>
    <dbReference type="NCBI Taxonomy" id="586398"/>
    <lineage>
        <taxon>Eukaryota</taxon>
        <taxon>Viridiplantae</taxon>
        <taxon>Streptophyta</taxon>
        <taxon>Embryophyta</taxon>
        <taxon>Tracheophyta</taxon>
        <taxon>Spermatophyta</taxon>
        <taxon>Magnoliopsida</taxon>
        <taxon>eudicotyledons</taxon>
        <taxon>Gunneridae</taxon>
        <taxon>Pentapetalae</taxon>
        <taxon>rosids</taxon>
        <taxon>fabids</taxon>
        <taxon>Malpighiales</taxon>
        <taxon>Linaceae</taxon>
        <taxon>Linum</taxon>
    </lineage>
</organism>
<proteinExistence type="predicted"/>
<evidence type="ECO:0000313" key="1">
    <source>
        <dbReference type="EMBL" id="CAL1374624.1"/>
    </source>
</evidence>
<gene>
    <name evidence="1" type="ORF">LTRI10_LOCUS16473</name>
</gene>
<dbReference type="Proteomes" id="UP001497516">
    <property type="component" value="Chromosome 3"/>
</dbReference>
<evidence type="ECO:0000313" key="2">
    <source>
        <dbReference type="Proteomes" id="UP001497516"/>
    </source>
</evidence>
<keyword evidence="2" id="KW-1185">Reference proteome</keyword>
<reference evidence="1 2" key="1">
    <citation type="submission" date="2024-04" db="EMBL/GenBank/DDBJ databases">
        <authorList>
            <person name="Fracassetti M."/>
        </authorList>
    </citation>
    <scope>NUCLEOTIDE SEQUENCE [LARGE SCALE GENOMIC DNA]</scope>
</reference>
<accession>A0AAV2DLB8</accession>